<name>A0A165ZSI9_9AGAM</name>
<gene>
    <name evidence="1" type="ORF">FIBSPDRAFT_198784</name>
</gene>
<accession>A0A165ZSI9</accession>
<evidence type="ECO:0000313" key="2">
    <source>
        <dbReference type="Proteomes" id="UP000076532"/>
    </source>
</evidence>
<dbReference type="Proteomes" id="UP000076532">
    <property type="component" value="Unassembled WGS sequence"/>
</dbReference>
<protein>
    <submittedName>
        <fullName evidence="1">Uncharacterized protein</fullName>
    </submittedName>
</protein>
<dbReference type="EMBL" id="KV417672">
    <property type="protein sequence ID" value="KZP10880.1"/>
    <property type="molecule type" value="Genomic_DNA"/>
</dbReference>
<reference evidence="1 2" key="1">
    <citation type="journal article" date="2016" name="Mol. Biol. Evol.">
        <title>Comparative Genomics of Early-Diverging Mushroom-Forming Fungi Provides Insights into the Origins of Lignocellulose Decay Capabilities.</title>
        <authorList>
            <person name="Nagy L.G."/>
            <person name="Riley R."/>
            <person name="Tritt A."/>
            <person name="Adam C."/>
            <person name="Daum C."/>
            <person name="Floudas D."/>
            <person name="Sun H."/>
            <person name="Yadav J.S."/>
            <person name="Pangilinan J."/>
            <person name="Larsson K.H."/>
            <person name="Matsuura K."/>
            <person name="Barry K."/>
            <person name="Labutti K."/>
            <person name="Kuo R."/>
            <person name="Ohm R.A."/>
            <person name="Bhattacharya S.S."/>
            <person name="Shirouzu T."/>
            <person name="Yoshinaga Y."/>
            <person name="Martin F.M."/>
            <person name="Grigoriev I.V."/>
            <person name="Hibbett D.S."/>
        </authorList>
    </citation>
    <scope>NUCLEOTIDE SEQUENCE [LARGE SCALE GENOMIC DNA]</scope>
    <source>
        <strain evidence="1 2">CBS 109695</strain>
    </source>
</reference>
<sequence length="178" mass="18662">MEIQQAVGAGLASQATAAGPPAIATAGVTGLKKACEAAGIPAAASVALPPNEAMYVATRLSAAASTDSTMRGCLSFFCFVNDMEGGTRRSAWTMRLPGLSYMTIPGLISAIGTVLDMIRCGGKMGVVDFGRATRVFLFMNGQAPRVPQRHRQENYQEVAANGMKLGTCFNFYSPADSR</sequence>
<evidence type="ECO:0000313" key="1">
    <source>
        <dbReference type="EMBL" id="KZP10880.1"/>
    </source>
</evidence>
<proteinExistence type="predicted"/>
<keyword evidence="2" id="KW-1185">Reference proteome</keyword>
<organism evidence="1 2">
    <name type="scientific">Athelia psychrophila</name>
    <dbReference type="NCBI Taxonomy" id="1759441"/>
    <lineage>
        <taxon>Eukaryota</taxon>
        <taxon>Fungi</taxon>
        <taxon>Dikarya</taxon>
        <taxon>Basidiomycota</taxon>
        <taxon>Agaricomycotina</taxon>
        <taxon>Agaricomycetes</taxon>
        <taxon>Agaricomycetidae</taxon>
        <taxon>Atheliales</taxon>
        <taxon>Atheliaceae</taxon>
        <taxon>Athelia</taxon>
    </lineage>
</organism>
<dbReference type="AlphaFoldDB" id="A0A165ZSI9"/>